<dbReference type="GeneID" id="106808548"/>
<comment type="similarity">
    <text evidence="1">Belongs to the helicase family.</text>
</comment>
<keyword evidence="1" id="KW-0347">Helicase</keyword>
<dbReference type="Gene3D" id="3.40.50.300">
    <property type="entry name" value="P-loop containing nucleotide triphosphate hydrolases"/>
    <property type="match status" value="1"/>
</dbReference>
<proteinExistence type="inferred from homology"/>
<sequence length="315" mass="34690">MSLIAIEDKLMSLGGKNLLSFSLPKPQRVNTADTMSREVLRETSYNIPFLHEYVTINEPKLLPDQRDAYNTIVQIITTQKGGIFFLNAPGGTGKTFVTSLLLAKIRTQKNICLAVASSGIPATLLAGGRTAHSTLKLPLNLAQNDTPTCNLSKGSNAAKLLQLVHLIMWDECTMSHKAAFEAVDRTLRVIRGNGKIMGGITFVMSGDFRQTLQIPKGTRADELKACIKSSYIWSSVRQLVLSTNMRPHLLGEPMEREFAAHLLRLDEGTIPVSPFSQCAGSVDNPQECVFPNLVDDYPSHSGCARKPFLHQRTIR</sequence>
<dbReference type="PANTHER" id="PTHR10492">
    <property type="match status" value="1"/>
</dbReference>
<dbReference type="Pfam" id="PF05970">
    <property type="entry name" value="PIF1"/>
    <property type="match status" value="1"/>
</dbReference>
<dbReference type="EC" id="5.6.2.3" evidence="1"/>
<reference evidence="4" key="1">
    <citation type="submission" date="2025-08" db="UniProtKB">
        <authorList>
            <consortium name="RefSeq"/>
        </authorList>
    </citation>
    <scope>IDENTIFICATION</scope>
</reference>
<evidence type="ECO:0000259" key="2">
    <source>
        <dbReference type="Pfam" id="PF05970"/>
    </source>
</evidence>
<dbReference type="SUPFAM" id="SSF52540">
    <property type="entry name" value="P-loop containing nucleoside triphosphate hydrolases"/>
    <property type="match status" value="1"/>
</dbReference>
<evidence type="ECO:0000313" key="3">
    <source>
        <dbReference type="Proteomes" id="UP000695022"/>
    </source>
</evidence>
<dbReference type="InterPro" id="IPR027417">
    <property type="entry name" value="P-loop_NTPase"/>
</dbReference>
<comment type="cofactor">
    <cofactor evidence="1">
        <name>Mg(2+)</name>
        <dbReference type="ChEBI" id="CHEBI:18420"/>
    </cofactor>
</comment>
<dbReference type="InterPro" id="IPR010285">
    <property type="entry name" value="DNA_helicase_pif1-like_DEAD"/>
</dbReference>
<dbReference type="Proteomes" id="UP000695022">
    <property type="component" value="Unplaced"/>
</dbReference>
<feature type="domain" description="DNA helicase Pif1-like DEAD-box helicase" evidence="2">
    <location>
        <begin position="61"/>
        <end position="271"/>
    </location>
</feature>
<keyword evidence="1" id="KW-0378">Hydrolase</keyword>
<evidence type="ECO:0000313" key="4">
    <source>
        <dbReference type="RefSeq" id="XP_014666796.1"/>
    </source>
</evidence>
<keyword evidence="1" id="KW-0547">Nucleotide-binding</keyword>
<protein>
    <recommendedName>
        <fullName evidence="1">ATP-dependent DNA helicase</fullName>
        <ecNumber evidence="1">5.6.2.3</ecNumber>
    </recommendedName>
</protein>
<dbReference type="RefSeq" id="XP_014666796.1">
    <property type="nucleotide sequence ID" value="XM_014811310.1"/>
</dbReference>
<accession>A0ABM1E3M5</accession>
<comment type="catalytic activity">
    <reaction evidence="1">
        <text>ATP + H2O = ADP + phosphate + H(+)</text>
        <dbReference type="Rhea" id="RHEA:13065"/>
        <dbReference type="ChEBI" id="CHEBI:15377"/>
        <dbReference type="ChEBI" id="CHEBI:15378"/>
        <dbReference type="ChEBI" id="CHEBI:30616"/>
        <dbReference type="ChEBI" id="CHEBI:43474"/>
        <dbReference type="ChEBI" id="CHEBI:456216"/>
        <dbReference type="EC" id="5.6.2.3"/>
    </reaction>
</comment>
<dbReference type="PANTHER" id="PTHR10492:SF57">
    <property type="entry name" value="ATP-DEPENDENT DNA HELICASE"/>
    <property type="match status" value="1"/>
</dbReference>
<organism evidence="3 4">
    <name type="scientific">Priapulus caudatus</name>
    <name type="common">Priapulid worm</name>
    <dbReference type="NCBI Taxonomy" id="37621"/>
    <lineage>
        <taxon>Eukaryota</taxon>
        <taxon>Metazoa</taxon>
        <taxon>Ecdysozoa</taxon>
        <taxon>Scalidophora</taxon>
        <taxon>Priapulida</taxon>
        <taxon>Priapulimorpha</taxon>
        <taxon>Priapulimorphida</taxon>
        <taxon>Priapulidae</taxon>
        <taxon>Priapulus</taxon>
    </lineage>
</organism>
<name>A0ABM1E3M5_PRICU</name>
<keyword evidence="1" id="KW-0227">DNA damage</keyword>
<keyword evidence="1" id="KW-0067">ATP-binding</keyword>
<keyword evidence="3" id="KW-1185">Reference proteome</keyword>
<keyword evidence="1" id="KW-0234">DNA repair</keyword>
<keyword evidence="1" id="KW-0233">DNA recombination</keyword>
<evidence type="ECO:0000256" key="1">
    <source>
        <dbReference type="RuleBase" id="RU363044"/>
    </source>
</evidence>
<gene>
    <name evidence="4" type="primary">LOC106808548</name>
</gene>